<sequence>MENEGASTVFPLDPGSPLFSPAMASSPTAFSFPMSSFTSLRRRKKKLDKQHRLCDERQRLGLKRQTLKARIARMERKVRAMDNDPFQWEWRNFDCMANIPHMLRMYLRARGQVSGPLNALVEVIPYDSEEDDDEEEESNPWKRVKNEPKVDVKNETFTSIPEPAVKEPVP</sequence>
<evidence type="ECO:0000313" key="3">
    <source>
        <dbReference type="EMBL" id="OAO89392.1"/>
    </source>
</evidence>
<evidence type="ECO:0000313" key="4">
    <source>
        <dbReference type="Proteomes" id="UP000078284"/>
    </source>
</evidence>
<dbReference type="Proteomes" id="UP000078284">
    <property type="component" value="Unassembled WGS sequence"/>
</dbReference>
<organism evidence="3 4">
    <name type="scientific">Arabidopsis thaliana</name>
    <name type="common">Mouse-ear cress</name>
    <dbReference type="NCBI Taxonomy" id="3702"/>
    <lineage>
        <taxon>Eukaryota</taxon>
        <taxon>Viridiplantae</taxon>
        <taxon>Streptophyta</taxon>
        <taxon>Embryophyta</taxon>
        <taxon>Tracheophyta</taxon>
        <taxon>Spermatophyta</taxon>
        <taxon>Magnoliopsida</taxon>
        <taxon>eudicotyledons</taxon>
        <taxon>Gunneridae</taxon>
        <taxon>Pentapetalae</taxon>
        <taxon>rosids</taxon>
        <taxon>malvids</taxon>
        <taxon>Brassicales</taxon>
        <taxon>Brassicaceae</taxon>
        <taxon>Camelineae</taxon>
        <taxon>Arabidopsis</taxon>
    </lineage>
</organism>
<reference evidence="4" key="1">
    <citation type="journal article" date="2016" name="Proc. Natl. Acad. Sci. U.S.A.">
        <title>Chromosome-level assembly of Arabidopsis thaliana Ler reveals the extent of translocation and inversion polymorphisms.</title>
        <authorList>
            <person name="Zapata L."/>
            <person name="Ding J."/>
            <person name="Willing E.M."/>
            <person name="Hartwig B."/>
            <person name="Bezdan D."/>
            <person name="Jiao W.B."/>
            <person name="Patel V."/>
            <person name="Velikkakam James G."/>
            <person name="Koornneef M."/>
            <person name="Ossowski S."/>
            <person name="Schneeberger K."/>
        </authorList>
    </citation>
    <scope>NUCLEOTIDE SEQUENCE [LARGE SCALE GENOMIC DNA]</scope>
    <source>
        <strain evidence="4">cv. Landsberg erecta</strain>
    </source>
</reference>
<feature type="region of interest" description="Disordered" evidence="2">
    <location>
        <begin position="126"/>
        <end position="170"/>
    </location>
</feature>
<feature type="compositionally biased region" description="Acidic residues" evidence="2">
    <location>
        <begin position="127"/>
        <end position="138"/>
    </location>
</feature>
<feature type="compositionally biased region" description="Basic and acidic residues" evidence="2">
    <location>
        <begin position="144"/>
        <end position="154"/>
    </location>
</feature>
<accession>A0A178U8H1</accession>
<evidence type="ECO:0000256" key="1">
    <source>
        <dbReference type="SAM" id="Coils"/>
    </source>
</evidence>
<name>A0A178U8H1_ARATH</name>
<protein>
    <submittedName>
        <fullName evidence="3">Uncharacterized protein</fullName>
    </submittedName>
</protein>
<evidence type="ECO:0000256" key="2">
    <source>
        <dbReference type="SAM" id="MobiDB-lite"/>
    </source>
</evidence>
<gene>
    <name evidence="3" type="ORF">AXX17_ATUG00910</name>
</gene>
<proteinExistence type="predicted"/>
<comment type="caution">
    <text evidence="3">The sequence shown here is derived from an EMBL/GenBank/DDBJ whole genome shotgun (WGS) entry which is preliminary data.</text>
</comment>
<feature type="coiled-coil region" evidence="1">
    <location>
        <begin position="57"/>
        <end position="84"/>
    </location>
</feature>
<keyword evidence="1" id="KW-0175">Coiled coil</keyword>
<dbReference type="EMBL" id="LUHQ01000009">
    <property type="protein sequence ID" value="OAO89392.1"/>
    <property type="molecule type" value="Genomic_DNA"/>
</dbReference>
<dbReference type="AlphaFoldDB" id="A0A178U8H1"/>
<dbReference type="InterPro" id="IPR021704">
    <property type="entry name" value="DUF3287"/>
</dbReference>
<dbReference type="Pfam" id="PF11690">
    <property type="entry name" value="DUF3287"/>
    <property type="match status" value="1"/>
</dbReference>